<keyword evidence="3" id="KW-0862">Zinc</keyword>
<dbReference type="AlphaFoldDB" id="A0A231UX20"/>
<sequence>MPTDQQEPTWPLKGGCHCGSVRFEVRLKGGFEQARRCNCSYCAMRGAVALTANMDDFAIVKGREALTLYTFNTRATQHYFCSCCGIYTHHRRRSHPGEYGINAACLDGVGPFDFETLPVYDGQHHTKDGGSDGIVGMLRLDKN</sequence>
<dbReference type="PANTHER" id="PTHR28620:SF1">
    <property type="entry name" value="CENP-V_GFA DOMAIN-CONTAINING PROTEIN"/>
    <property type="match status" value="1"/>
</dbReference>
<evidence type="ECO:0000259" key="4">
    <source>
        <dbReference type="PROSITE" id="PS51891"/>
    </source>
</evidence>
<comment type="caution">
    <text evidence="5">The sequence shown here is derived from an EMBL/GenBank/DDBJ whole genome shotgun (WGS) entry which is preliminary data.</text>
</comment>
<dbReference type="RefSeq" id="WP_094077329.1">
    <property type="nucleotide sequence ID" value="NZ_NBYO01000002.1"/>
</dbReference>
<name>A0A231UX20_9HYPH</name>
<comment type="similarity">
    <text evidence="1">Belongs to the Gfa family.</text>
</comment>
<organism evidence="5 6">
    <name type="scientific">Notoacmeibacter marinus</name>
    <dbReference type="NCBI Taxonomy" id="1876515"/>
    <lineage>
        <taxon>Bacteria</taxon>
        <taxon>Pseudomonadati</taxon>
        <taxon>Pseudomonadota</taxon>
        <taxon>Alphaproteobacteria</taxon>
        <taxon>Hyphomicrobiales</taxon>
        <taxon>Notoacmeibacteraceae</taxon>
        <taxon>Notoacmeibacter</taxon>
    </lineage>
</organism>
<dbReference type="SUPFAM" id="SSF51316">
    <property type="entry name" value="Mss4-like"/>
    <property type="match status" value="1"/>
</dbReference>
<protein>
    <submittedName>
        <fullName evidence="5">Aldehyde-activating protein</fullName>
    </submittedName>
</protein>
<feature type="domain" description="CENP-V/GFA" evidence="4">
    <location>
        <begin position="12"/>
        <end position="121"/>
    </location>
</feature>
<evidence type="ECO:0000256" key="3">
    <source>
        <dbReference type="ARBA" id="ARBA00022833"/>
    </source>
</evidence>
<dbReference type="InterPro" id="IPR006913">
    <property type="entry name" value="CENP-V/GFA"/>
</dbReference>
<dbReference type="Proteomes" id="UP000215405">
    <property type="component" value="Unassembled WGS sequence"/>
</dbReference>
<dbReference type="Pfam" id="PF04828">
    <property type="entry name" value="GFA"/>
    <property type="match status" value="1"/>
</dbReference>
<proteinExistence type="inferred from homology"/>
<dbReference type="InterPro" id="IPR011057">
    <property type="entry name" value="Mss4-like_sf"/>
</dbReference>
<dbReference type="GO" id="GO:0016846">
    <property type="term" value="F:carbon-sulfur lyase activity"/>
    <property type="evidence" value="ECO:0007669"/>
    <property type="project" value="InterPro"/>
</dbReference>
<keyword evidence="6" id="KW-1185">Reference proteome</keyword>
<dbReference type="EMBL" id="NBYO01000002">
    <property type="protein sequence ID" value="OXT00503.1"/>
    <property type="molecule type" value="Genomic_DNA"/>
</dbReference>
<evidence type="ECO:0000256" key="1">
    <source>
        <dbReference type="ARBA" id="ARBA00005495"/>
    </source>
</evidence>
<dbReference type="Gene3D" id="2.170.150.70">
    <property type="match status" value="1"/>
</dbReference>
<evidence type="ECO:0000313" key="5">
    <source>
        <dbReference type="EMBL" id="OXT00503.1"/>
    </source>
</evidence>
<evidence type="ECO:0000313" key="6">
    <source>
        <dbReference type="Proteomes" id="UP000215405"/>
    </source>
</evidence>
<dbReference type="GO" id="GO:0046872">
    <property type="term" value="F:metal ion binding"/>
    <property type="evidence" value="ECO:0007669"/>
    <property type="project" value="UniProtKB-KW"/>
</dbReference>
<keyword evidence="2" id="KW-0479">Metal-binding</keyword>
<reference evidence="6" key="1">
    <citation type="journal article" date="2017" name="Int. J. Syst. Evol. Microbiol.">
        <title>Notoacmeibacter marinus gen. nov., sp. nov., isolated from the gut of a limpet and proposal of Notoacmeibacteraceae fam. nov. in the order Rhizobiales of the class Alphaproteobacteria.</title>
        <authorList>
            <person name="Huang Z."/>
            <person name="Guo F."/>
            <person name="Lai Q."/>
        </authorList>
    </citation>
    <scope>NUCLEOTIDE SEQUENCE [LARGE SCALE GENOMIC DNA]</scope>
    <source>
        <strain evidence="6">XMTR2A4</strain>
    </source>
</reference>
<accession>A0A231UX20</accession>
<dbReference type="PROSITE" id="PS51891">
    <property type="entry name" value="CENP_V_GFA"/>
    <property type="match status" value="1"/>
</dbReference>
<dbReference type="PANTHER" id="PTHR28620">
    <property type="entry name" value="CENTROMERE PROTEIN V"/>
    <property type="match status" value="1"/>
</dbReference>
<gene>
    <name evidence="5" type="ORF">B7H23_10330</name>
</gene>
<evidence type="ECO:0000256" key="2">
    <source>
        <dbReference type="ARBA" id="ARBA00022723"/>
    </source>
</evidence>
<dbReference type="InterPro" id="IPR052355">
    <property type="entry name" value="CENP-V-like"/>
</dbReference>